<gene>
    <name evidence="7" type="ORF">TVAG_316930</name>
</gene>
<dbReference type="SMR" id="A2F070"/>
<dbReference type="VEuPathDB" id="TrichDB:TVAGG3_0985630"/>
<dbReference type="AlphaFoldDB" id="A2F070"/>
<dbReference type="RefSeq" id="XP_001330401.1">
    <property type="nucleotide sequence ID" value="XM_001330366.1"/>
</dbReference>
<dbReference type="GO" id="GO:0003713">
    <property type="term" value="F:transcription coactivator activity"/>
    <property type="evidence" value="ECO:0000318"/>
    <property type="project" value="GO_Central"/>
</dbReference>
<dbReference type="InterPro" id="IPR011442">
    <property type="entry name" value="TAF6_C"/>
</dbReference>
<keyword evidence="8" id="KW-1185">Reference proteome</keyword>
<dbReference type="Gene3D" id="1.25.40.770">
    <property type="entry name" value="TAF6, C-terminal HEAT repeat domain"/>
    <property type="match status" value="1"/>
</dbReference>
<dbReference type="Proteomes" id="UP000001542">
    <property type="component" value="Unassembled WGS sequence"/>
</dbReference>
<dbReference type="eggNOG" id="KOG2549">
    <property type="taxonomic scope" value="Eukaryota"/>
</dbReference>
<dbReference type="PANTHER" id="PTHR10221">
    <property type="entry name" value="TRANSCRIPTION INITIATION FACTOR TFIID SUBUNIT 6"/>
    <property type="match status" value="1"/>
</dbReference>
<evidence type="ECO:0000256" key="3">
    <source>
        <dbReference type="ARBA" id="ARBA00023015"/>
    </source>
</evidence>
<accession>A2F070</accession>
<dbReference type="Pfam" id="PF07571">
    <property type="entry name" value="TAF6_C"/>
    <property type="match status" value="1"/>
</dbReference>
<feature type="domain" description="TATA box binding protein associated factor (TAF) histone-like fold" evidence="6">
    <location>
        <begin position="6"/>
        <end position="68"/>
    </location>
</feature>
<dbReference type="Pfam" id="PF02969">
    <property type="entry name" value="TAF"/>
    <property type="match status" value="1"/>
</dbReference>
<dbReference type="EMBL" id="DS113559">
    <property type="protein sequence ID" value="EAY01705.1"/>
    <property type="molecule type" value="Genomic_DNA"/>
</dbReference>
<dbReference type="CDD" id="cd22917">
    <property type="entry name" value="HFD_TAF6-like"/>
    <property type="match status" value="1"/>
</dbReference>
<dbReference type="KEGG" id="tva:4759532"/>
<evidence type="ECO:0000256" key="2">
    <source>
        <dbReference type="ARBA" id="ARBA00007688"/>
    </source>
</evidence>
<keyword evidence="3" id="KW-0805">Transcription regulation</keyword>
<dbReference type="InParanoid" id="A2F070"/>
<name>A2F070_TRIV3</name>
<keyword evidence="4" id="KW-0804">Transcription</keyword>
<dbReference type="InterPro" id="IPR046344">
    <property type="entry name" value="TAF6_C_sf"/>
</dbReference>
<dbReference type="GO" id="GO:0046695">
    <property type="term" value="C:SLIK (SAGA-like) complex"/>
    <property type="evidence" value="ECO:0007669"/>
    <property type="project" value="InterPro"/>
</dbReference>
<comment type="similarity">
    <text evidence="2">Belongs to the TAF6 family.</text>
</comment>
<dbReference type="PANTHER" id="PTHR10221:SF9">
    <property type="entry name" value="TRANSCRIPTION INITIATION FACTOR TFIID SUBUNIT 6"/>
    <property type="match status" value="1"/>
</dbReference>
<protein>
    <recommendedName>
        <fullName evidence="6">TATA box binding protein associated factor (TAF) histone-like fold domain-containing protein</fullName>
    </recommendedName>
</protein>
<dbReference type="CDD" id="cd08050">
    <property type="entry name" value="TAF6C"/>
    <property type="match status" value="1"/>
</dbReference>
<dbReference type="GO" id="GO:0046982">
    <property type="term" value="F:protein heterodimerization activity"/>
    <property type="evidence" value="ECO:0007669"/>
    <property type="project" value="InterPro"/>
</dbReference>
<dbReference type="VEuPathDB" id="TrichDB:TVAG_316930"/>
<organism evidence="7 8">
    <name type="scientific">Trichomonas vaginalis (strain ATCC PRA-98 / G3)</name>
    <dbReference type="NCBI Taxonomy" id="412133"/>
    <lineage>
        <taxon>Eukaryota</taxon>
        <taxon>Metamonada</taxon>
        <taxon>Parabasalia</taxon>
        <taxon>Trichomonadida</taxon>
        <taxon>Trichomonadidae</taxon>
        <taxon>Trichomonas</taxon>
    </lineage>
</organism>
<reference evidence="7" key="2">
    <citation type="journal article" date="2007" name="Science">
        <title>Draft genome sequence of the sexually transmitted pathogen Trichomonas vaginalis.</title>
        <authorList>
            <person name="Carlton J.M."/>
            <person name="Hirt R.P."/>
            <person name="Silva J.C."/>
            <person name="Delcher A.L."/>
            <person name="Schatz M."/>
            <person name="Zhao Q."/>
            <person name="Wortman J.R."/>
            <person name="Bidwell S.L."/>
            <person name="Alsmark U.C.M."/>
            <person name="Besteiro S."/>
            <person name="Sicheritz-Ponten T."/>
            <person name="Noel C.J."/>
            <person name="Dacks J.B."/>
            <person name="Foster P.G."/>
            <person name="Simillion C."/>
            <person name="Van de Peer Y."/>
            <person name="Miranda-Saavedra D."/>
            <person name="Barton G.J."/>
            <person name="Westrop G.D."/>
            <person name="Mueller S."/>
            <person name="Dessi D."/>
            <person name="Fiori P.L."/>
            <person name="Ren Q."/>
            <person name="Paulsen I."/>
            <person name="Zhang H."/>
            <person name="Bastida-Corcuera F.D."/>
            <person name="Simoes-Barbosa A."/>
            <person name="Brown M.T."/>
            <person name="Hayes R.D."/>
            <person name="Mukherjee M."/>
            <person name="Okumura C.Y."/>
            <person name="Schneider R."/>
            <person name="Smith A.J."/>
            <person name="Vanacova S."/>
            <person name="Villalvazo M."/>
            <person name="Haas B.J."/>
            <person name="Pertea M."/>
            <person name="Feldblyum T.V."/>
            <person name="Utterback T.R."/>
            <person name="Shu C.L."/>
            <person name="Osoegawa K."/>
            <person name="de Jong P.J."/>
            <person name="Hrdy I."/>
            <person name="Horvathova L."/>
            <person name="Zubacova Z."/>
            <person name="Dolezal P."/>
            <person name="Malik S.B."/>
            <person name="Logsdon J.M. Jr."/>
            <person name="Henze K."/>
            <person name="Gupta A."/>
            <person name="Wang C.C."/>
            <person name="Dunne R.L."/>
            <person name="Upcroft J.A."/>
            <person name="Upcroft P."/>
            <person name="White O."/>
            <person name="Salzberg S.L."/>
            <person name="Tang P."/>
            <person name="Chiu C.-H."/>
            <person name="Lee Y.-S."/>
            <person name="Embley T.M."/>
            <person name="Coombs G.H."/>
            <person name="Mottram J.C."/>
            <person name="Tachezy J."/>
            <person name="Fraser-Liggett C.M."/>
            <person name="Johnson P.J."/>
        </authorList>
    </citation>
    <scope>NUCLEOTIDE SEQUENCE [LARGE SCALE GENOMIC DNA]</scope>
    <source>
        <strain evidence="7">G3</strain>
    </source>
</reference>
<evidence type="ECO:0000256" key="1">
    <source>
        <dbReference type="ARBA" id="ARBA00004123"/>
    </source>
</evidence>
<proteinExistence type="inferred from homology"/>
<sequence>MQCSNAAFKTVKSIADQLGIKIKNDALAESLAQDAEYRVSKFIQPLVNYFENSADKYLTTDHINHILRVQAIPPIFGFTNKSELELTPPQSTQDTTFYAYIDKKVELSQICNETTQTQNRPREIKTSYKLINGQIINNMRTSNPASNDNGIKSIFDQFNKSGNTFDPMSKDKEQNELTEDLKSFYTSIVSELSNPVENETVYEELSQTGGIQPLIPYFLHFFYFQIASFLDKIEAMKAVGKAVVALLINRSVQIDIYAHSFMKIGICLATKEVITKCAREDCYIRDIGANIVSLITSRCLNSFPNADIECFNYFNDIIFSENNSIHVLYGALSGIFSLGNDYIERILPHLPFILRYAHSISSGDDTYFHLVRRLICDELTRIPGNSELHDKAQQIYTVINSEFRETF</sequence>
<dbReference type="SMART" id="SM00803">
    <property type="entry name" value="TAF"/>
    <property type="match status" value="1"/>
</dbReference>
<dbReference type="InterPro" id="IPR004823">
    <property type="entry name" value="TAF_TATA-bd_Histone-like_dom"/>
</dbReference>
<dbReference type="GO" id="GO:0000124">
    <property type="term" value="C:SAGA complex"/>
    <property type="evidence" value="ECO:0007669"/>
    <property type="project" value="InterPro"/>
</dbReference>
<comment type="subcellular location">
    <subcellularLocation>
        <location evidence="1">Nucleus</location>
    </subcellularLocation>
</comment>
<reference evidence="7" key="1">
    <citation type="submission" date="2006-10" db="EMBL/GenBank/DDBJ databases">
        <authorList>
            <person name="Amadeo P."/>
            <person name="Zhao Q."/>
            <person name="Wortman J."/>
            <person name="Fraser-Liggett C."/>
            <person name="Carlton J."/>
        </authorList>
    </citation>
    <scope>NUCLEOTIDE SEQUENCE</scope>
    <source>
        <strain evidence="7">G3</strain>
    </source>
</reference>
<evidence type="ECO:0000256" key="5">
    <source>
        <dbReference type="ARBA" id="ARBA00023242"/>
    </source>
</evidence>
<dbReference type="InterPro" id="IPR009072">
    <property type="entry name" value="Histone-fold"/>
</dbReference>
<dbReference type="FunFam" id="1.10.20.10:FF:000251">
    <property type="match status" value="1"/>
</dbReference>
<dbReference type="Gene3D" id="1.10.20.10">
    <property type="entry name" value="Histone, subunit A"/>
    <property type="match status" value="1"/>
</dbReference>
<dbReference type="GO" id="GO:0016251">
    <property type="term" value="F:RNA polymerase II general transcription initiation factor activity"/>
    <property type="evidence" value="ECO:0007669"/>
    <property type="project" value="InterPro"/>
</dbReference>
<evidence type="ECO:0000259" key="6">
    <source>
        <dbReference type="SMART" id="SM00803"/>
    </source>
</evidence>
<evidence type="ECO:0000313" key="7">
    <source>
        <dbReference type="EMBL" id="EAY01705.1"/>
    </source>
</evidence>
<dbReference type="FunFam" id="1.25.40.770:FF:000008">
    <property type="entry name" value="Uncharacterized protein"/>
    <property type="match status" value="1"/>
</dbReference>
<dbReference type="InterPro" id="IPR037796">
    <property type="entry name" value="TAF6"/>
</dbReference>
<dbReference type="GO" id="GO:0051123">
    <property type="term" value="P:RNA polymerase II preinitiation complex assembly"/>
    <property type="evidence" value="ECO:0000318"/>
    <property type="project" value="GO_Central"/>
</dbReference>
<dbReference type="GO" id="GO:0005669">
    <property type="term" value="C:transcription factor TFIID complex"/>
    <property type="evidence" value="ECO:0000318"/>
    <property type="project" value="GO_Central"/>
</dbReference>
<dbReference type="STRING" id="5722.A2F070"/>
<evidence type="ECO:0000313" key="8">
    <source>
        <dbReference type="Proteomes" id="UP000001542"/>
    </source>
</evidence>
<evidence type="ECO:0000256" key="4">
    <source>
        <dbReference type="ARBA" id="ARBA00023163"/>
    </source>
</evidence>
<keyword evidence="5" id="KW-0539">Nucleus</keyword>
<dbReference type="OrthoDB" id="361039at2759"/>